<dbReference type="EMBL" id="JBBJCI010000019">
    <property type="protein sequence ID" value="KAK7254748.1"/>
    <property type="molecule type" value="Genomic_DNA"/>
</dbReference>
<dbReference type="InterPro" id="IPR029071">
    <property type="entry name" value="Ubiquitin-like_domsf"/>
</dbReference>
<dbReference type="InterPro" id="IPR008271">
    <property type="entry name" value="Ser/Thr_kinase_AS"/>
</dbReference>
<dbReference type="PROSITE" id="PS50053">
    <property type="entry name" value="UBIQUITIN_2"/>
    <property type="match status" value="1"/>
</dbReference>
<dbReference type="PANTHER" id="PTHR44329">
    <property type="entry name" value="SERINE/THREONINE-PROTEIN KINASE TNNI3K-RELATED"/>
    <property type="match status" value="1"/>
</dbReference>
<dbReference type="InterPro" id="IPR051681">
    <property type="entry name" value="Ser/Thr_Kinases-Pseudokinases"/>
</dbReference>
<dbReference type="SUPFAM" id="SSF56112">
    <property type="entry name" value="Protein kinase-like (PK-like)"/>
    <property type="match status" value="1"/>
</dbReference>
<protein>
    <submittedName>
        <fullName evidence="3">Protein kinase</fullName>
    </submittedName>
</protein>
<dbReference type="PROSITE" id="PS50011">
    <property type="entry name" value="PROTEIN_KINASE_DOM"/>
    <property type="match status" value="1"/>
</dbReference>
<reference evidence="3 4" key="1">
    <citation type="submission" date="2024-03" db="EMBL/GenBank/DDBJ databases">
        <title>Aureococcus anophagefferens CCMP1851 and Kratosvirus quantuckense: Draft genome of a second virus-susceptible host strain in the model system.</title>
        <authorList>
            <person name="Chase E."/>
            <person name="Truchon A.R."/>
            <person name="Schepens W."/>
            <person name="Wilhelm S.W."/>
        </authorList>
    </citation>
    <scope>NUCLEOTIDE SEQUENCE [LARGE SCALE GENOMIC DNA]</scope>
    <source>
        <strain evidence="3 4">CCMP1851</strain>
    </source>
</reference>
<dbReference type="Proteomes" id="UP001363151">
    <property type="component" value="Unassembled WGS sequence"/>
</dbReference>
<keyword evidence="3" id="KW-0808">Transferase</keyword>
<dbReference type="SUPFAM" id="SSF54236">
    <property type="entry name" value="Ubiquitin-like"/>
    <property type="match status" value="1"/>
</dbReference>
<evidence type="ECO:0000259" key="2">
    <source>
        <dbReference type="PROSITE" id="PS50053"/>
    </source>
</evidence>
<dbReference type="GO" id="GO:0016301">
    <property type="term" value="F:kinase activity"/>
    <property type="evidence" value="ECO:0007669"/>
    <property type="project" value="UniProtKB-KW"/>
</dbReference>
<evidence type="ECO:0000259" key="1">
    <source>
        <dbReference type="PROSITE" id="PS50011"/>
    </source>
</evidence>
<dbReference type="PROSITE" id="PS00108">
    <property type="entry name" value="PROTEIN_KINASE_ST"/>
    <property type="match status" value="1"/>
</dbReference>
<keyword evidence="3" id="KW-0418">Kinase</keyword>
<feature type="domain" description="Protein kinase" evidence="1">
    <location>
        <begin position="1"/>
        <end position="243"/>
    </location>
</feature>
<dbReference type="InterPro" id="IPR001245">
    <property type="entry name" value="Ser-Thr/Tyr_kinase_cat_dom"/>
</dbReference>
<dbReference type="SMART" id="SM00220">
    <property type="entry name" value="S_TKc"/>
    <property type="match status" value="1"/>
</dbReference>
<dbReference type="Gene3D" id="1.10.510.10">
    <property type="entry name" value="Transferase(Phosphotransferase) domain 1"/>
    <property type="match status" value="1"/>
</dbReference>
<sequence>MVSVDDDDAAVAMRRELKALRALRHPNVVALLGAVADDDEGLLWAVLEFAPHGSLHRLLHKGTPDELLACFGARDALPGLGVAFWSVSTDVAAAVAFLHRRKVVHGDIKSANVLLGSYGVAKISDFGLARVVGTRGFTRASAAHGGTAGYMAPELGDAGALDRGGESADVFAYAVLVAELLSGREPFDDARNEVAVALRVRSGERPRLPLATPPALRDALVRCWDAEAAARPDMEDLLLDVVAMSQAPDGARVCGAGDEVVTVGTDVGCRELSSVLAEVGLRDSIPAIREQEIDIGAARLMEPADWTDCGMLPEDARKVVSLLGSDTIVVRYRHDGDVVEVTASPAELVRDVKERLGRSLREDVSDRRLRDVDRRDRTLLRDDATLYELGIRRDANVSFAHRRSPAQGVPFKLFVRDLVCSSRILELTVESRYTLKALIHLALEMLDRSVEEDWLYRLKVFGASFYATEMLIEELNLAKEDTIMLEPRMVL</sequence>
<gene>
    <name evidence="3" type="ORF">SO694_00130039</name>
</gene>
<name>A0ABR1GFU7_AURAN</name>
<proteinExistence type="predicted"/>
<comment type="caution">
    <text evidence="3">The sequence shown here is derived from an EMBL/GenBank/DDBJ whole genome shotgun (WGS) entry which is preliminary data.</text>
</comment>
<organism evidence="3 4">
    <name type="scientific">Aureococcus anophagefferens</name>
    <name type="common">Harmful bloom alga</name>
    <dbReference type="NCBI Taxonomy" id="44056"/>
    <lineage>
        <taxon>Eukaryota</taxon>
        <taxon>Sar</taxon>
        <taxon>Stramenopiles</taxon>
        <taxon>Ochrophyta</taxon>
        <taxon>Pelagophyceae</taxon>
        <taxon>Pelagomonadales</taxon>
        <taxon>Pelagomonadaceae</taxon>
        <taxon>Aureococcus</taxon>
    </lineage>
</organism>
<feature type="domain" description="Ubiquitin-like" evidence="2">
    <location>
        <begin position="326"/>
        <end position="406"/>
    </location>
</feature>
<dbReference type="InterPro" id="IPR011009">
    <property type="entry name" value="Kinase-like_dom_sf"/>
</dbReference>
<dbReference type="Pfam" id="PF07714">
    <property type="entry name" value="PK_Tyr_Ser-Thr"/>
    <property type="match status" value="1"/>
</dbReference>
<dbReference type="InterPro" id="IPR000626">
    <property type="entry name" value="Ubiquitin-like_dom"/>
</dbReference>
<evidence type="ECO:0000313" key="4">
    <source>
        <dbReference type="Proteomes" id="UP001363151"/>
    </source>
</evidence>
<keyword evidence="4" id="KW-1185">Reference proteome</keyword>
<accession>A0ABR1GFU7</accession>
<evidence type="ECO:0000313" key="3">
    <source>
        <dbReference type="EMBL" id="KAK7254748.1"/>
    </source>
</evidence>
<dbReference type="InterPro" id="IPR000719">
    <property type="entry name" value="Prot_kinase_dom"/>
</dbReference>